<keyword evidence="7 9" id="KW-0472">Membrane</keyword>
<evidence type="ECO:0000256" key="8">
    <source>
        <dbReference type="PROSITE-ProRule" id="PRU00175"/>
    </source>
</evidence>
<name>A0A8J8NL08_HALGN</name>
<evidence type="ECO:0000256" key="3">
    <source>
        <dbReference type="ARBA" id="ARBA00022723"/>
    </source>
</evidence>
<feature type="transmembrane region" description="Helical" evidence="9">
    <location>
        <begin position="6"/>
        <end position="22"/>
    </location>
</feature>
<feature type="transmembrane region" description="Helical" evidence="9">
    <location>
        <begin position="34"/>
        <end position="56"/>
    </location>
</feature>
<keyword evidence="5" id="KW-0862">Zinc</keyword>
<comment type="caution">
    <text evidence="11">The sequence shown here is derived from an EMBL/GenBank/DDBJ whole genome shotgun (WGS) entry which is preliminary data.</text>
</comment>
<evidence type="ECO:0000313" key="12">
    <source>
        <dbReference type="Proteomes" id="UP000785679"/>
    </source>
</evidence>
<keyword evidence="2 9" id="KW-0812">Transmembrane</keyword>
<dbReference type="PANTHER" id="PTHR46539:SF1">
    <property type="entry name" value="E3 UBIQUITIN-PROTEIN LIGASE ATL42"/>
    <property type="match status" value="1"/>
</dbReference>
<dbReference type="PROSITE" id="PS50089">
    <property type="entry name" value="ZF_RING_2"/>
    <property type="match status" value="1"/>
</dbReference>
<dbReference type="EMBL" id="RRYP01012969">
    <property type="protein sequence ID" value="TNV76783.1"/>
    <property type="molecule type" value="Genomic_DNA"/>
</dbReference>
<dbReference type="Gene3D" id="3.30.40.10">
    <property type="entry name" value="Zinc/RING finger domain, C3HC4 (zinc finger)"/>
    <property type="match status" value="1"/>
</dbReference>
<dbReference type="Pfam" id="PF13639">
    <property type="entry name" value="zf-RING_2"/>
    <property type="match status" value="1"/>
</dbReference>
<gene>
    <name evidence="11" type="ORF">FGO68_gene1127</name>
</gene>
<feature type="transmembrane region" description="Helical" evidence="9">
    <location>
        <begin position="76"/>
        <end position="102"/>
    </location>
</feature>
<keyword evidence="6 9" id="KW-1133">Transmembrane helix</keyword>
<evidence type="ECO:0000256" key="5">
    <source>
        <dbReference type="ARBA" id="ARBA00022833"/>
    </source>
</evidence>
<evidence type="ECO:0000256" key="6">
    <source>
        <dbReference type="ARBA" id="ARBA00022989"/>
    </source>
</evidence>
<evidence type="ECO:0000259" key="10">
    <source>
        <dbReference type="PROSITE" id="PS50089"/>
    </source>
</evidence>
<feature type="domain" description="RING-type" evidence="10">
    <location>
        <begin position="203"/>
        <end position="248"/>
    </location>
</feature>
<dbReference type="PANTHER" id="PTHR46539">
    <property type="entry name" value="E3 UBIQUITIN-PROTEIN LIGASE ATL42"/>
    <property type="match status" value="1"/>
</dbReference>
<sequence length="253" mass="29650">MSAYLMTYFFSSIITSFVITFTQQETLHCKKRMFLWLQVSSIFYLIACLISGALILRMRRVGMDYSIVDLGWFQCLFIIYQGNLPHIVLSFIDAAHLVLTILGSKEFFPDLQNLLMCYYEIPVLANIMFILLLLGYMYIIRWLVSIFHFKFGPVIWYWIRTRCPCFRRFDPVPMSVKLPGYTFGEYSTLIKSERKSLGSDPHCPICCESFLEKPEEIIVPLQCSVKHAYHEACISLWLSKHMECPMCKARVFQ</sequence>
<evidence type="ECO:0000256" key="7">
    <source>
        <dbReference type="ARBA" id="ARBA00023136"/>
    </source>
</evidence>
<accession>A0A8J8NL08</accession>
<dbReference type="OrthoDB" id="446382at2759"/>
<keyword evidence="12" id="KW-1185">Reference proteome</keyword>
<dbReference type="SUPFAM" id="SSF57850">
    <property type="entry name" value="RING/U-box"/>
    <property type="match status" value="1"/>
</dbReference>
<evidence type="ECO:0000256" key="9">
    <source>
        <dbReference type="SAM" id="Phobius"/>
    </source>
</evidence>
<evidence type="ECO:0000256" key="2">
    <source>
        <dbReference type="ARBA" id="ARBA00022692"/>
    </source>
</evidence>
<dbReference type="GO" id="GO:0016020">
    <property type="term" value="C:membrane"/>
    <property type="evidence" value="ECO:0007669"/>
    <property type="project" value="UniProtKB-SubCell"/>
</dbReference>
<dbReference type="InterPro" id="IPR013083">
    <property type="entry name" value="Znf_RING/FYVE/PHD"/>
</dbReference>
<proteinExistence type="predicted"/>
<dbReference type="Proteomes" id="UP000785679">
    <property type="component" value="Unassembled WGS sequence"/>
</dbReference>
<evidence type="ECO:0000313" key="11">
    <source>
        <dbReference type="EMBL" id="TNV76783.1"/>
    </source>
</evidence>
<evidence type="ECO:0000256" key="4">
    <source>
        <dbReference type="ARBA" id="ARBA00022771"/>
    </source>
</evidence>
<comment type="subcellular location">
    <subcellularLocation>
        <location evidence="1">Membrane</location>
    </subcellularLocation>
</comment>
<reference evidence="11" key="1">
    <citation type="submission" date="2019-06" db="EMBL/GenBank/DDBJ databases">
        <authorList>
            <person name="Zheng W."/>
        </authorList>
    </citation>
    <scope>NUCLEOTIDE SEQUENCE</scope>
    <source>
        <strain evidence="11">QDHG01</strain>
    </source>
</reference>
<keyword evidence="4 8" id="KW-0863">Zinc-finger</keyword>
<evidence type="ECO:0000256" key="1">
    <source>
        <dbReference type="ARBA" id="ARBA00004370"/>
    </source>
</evidence>
<keyword evidence="3" id="KW-0479">Metal-binding</keyword>
<protein>
    <recommendedName>
        <fullName evidence="10">RING-type domain-containing protein</fullName>
    </recommendedName>
</protein>
<dbReference type="GO" id="GO:0008270">
    <property type="term" value="F:zinc ion binding"/>
    <property type="evidence" value="ECO:0007669"/>
    <property type="project" value="UniProtKB-KW"/>
</dbReference>
<dbReference type="AlphaFoldDB" id="A0A8J8NL08"/>
<dbReference type="InterPro" id="IPR001841">
    <property type="entry name" value="Znf_RING"/>
</dbReference>
<organism evidence="11 12">
    <name type="scientific">Halteria grandinella</name>
    <dbReference type="NCBI Taxonomy" id="5974"/>
    <lineage>
        <taxon>Eukaryota</taxon>
        <taxon>Sar</taxon>
        <taxon>Alveolata</taxon>
        <taxon>Ciliophora</taxon>
        <taxon>Intramacronucleata</taxon>
        <taxon>Spirotrichea</taxon>
        <taxon>Stichotrichia</taxon>
        <taxon>Sporadotrichida</taxon>
        <taxon>Halteriidae</taxon>
        <taxon>Halteria</taxon>
    </lineage>
</organism>